<sequence>MSDSSRNTSSLGLSPRDKDGEQSDECSSRRAEEQSDEYLSRRDEEPSDEYSSPRDEDTLFEDTTSTTMLSVDFSTPLSGTARAERIRQLSHNHPALEKTRAIQEVLVKIQHFLRRMPGVTANESGDIASQLQEVGQVISTETSQLVDALIHLTLDHEDTDRAIARMGLEASLTKATIEDQAQRLRDVEAALGEENMKREEAEGNLRAVMSESHELRGLVKALRGEGEDPRDEVIKSLETGVRHLEDQINNRRSLWVMQHSNPQAIARAIETLAESVQGSDAAHQVVLSMKAVCMRYSEPLSPQEDAASSWSRPIGAEMAPPVRPASVFQPFHHRPSSAAPVPPKFGPLQTGPSRAPSAYGQDWRYNNSTSIGHGHTNSMGIGNSNGHSVSNSNGNSISSSWSSLPPRGTPGQNPFYSSAASAFSRAATASAPRRTTAPYHSSRYRTSARDFHPSANVYPDHGPPRPGTSLGHHHPLHAAAHRHQMQSQPPPPPPPRGDYMAPPQTPTSNRSRYGRFHDMSNNSNSGPRSSEYPFGTPPGRTNTVANDHTVIGPPPRNNTSSGPLIQMTDHTVANWNESFMDFYALIRAFVERHANIPDSAMAMKISTTHLWPILLTIYQPLSDREATSYLDLHLRERNPKCCLVTRVIIDYIVSQVWIPAAWATTTTSSSSSSSSPSPSPDHHYHHHNHHALTLPLLDLQRELEQTQGQPSAHRQPLLEKQAHLIETILSSEPPQFHALKINEITSSMLLLLQPLLNRLHNPADAHRDLEQVADHAWDLSSRILTSRLTFEFRFPEVGARFSSQSMLPVWPALGVSELQAKHWRVALVTTPVVTCRDDRGGNISAHSVALADVYCMQ</sequence>
<feature type="compositionally biased region" description="Polar residues" evidence="1">
    <location>
        <begin position="1"/>
        <end position="12"/>
    </location>
</feature>
<accession>A0A9P7U367</accession>
<evidence type="ECO:0000313" key="3">
    <source>
        <dbReference type="Proteomes" id="UP000707071"/>
    </source>
</evidence>
<feature type="region of interest" description="Disordered" evidence="1">
    <location>
        <begin position="363"/>
        <end position="541"/>
    </location>
</feature>
<reference evidence="2 3" key="1">
    <citation type="journal article" date="2020" name="bioRxiv">
        <title>Whole genome comparisons of ergot fungi reveals the divergence and evolution of species within the genus Claviceps are the result of varying mechanisms driving genome evolution and host range expansion.</title>
        <authorList>
            <person name="Wyka S.A."/>
            <person name="Mondo S.J."/>
            <person name="Liu M."/>
            <person name="Dettman J."/>
            <person name="Nalam V."/>
            <person name="Broders K.D."/>
        </authorList>
    </citation>
    <scope>NUCLEOTIDE SEQUENCE [LARGE SCALE GENOMIC DNA]</scope>
    <source>
        <strain evidence="2 3">Clav52</strain>
    </source>
</reference>
<gene>
    <name evidence="2" type="ORF">E4U09_007231</name>
</gene>
<evidence type="ECO:0000256" key="1">
    <source>
        <dbReference type="SAM" id="MobiDB-lite"/>
    </source>
</evidence>
<proteinExistence type="predicted"/>
<name>A0A9P7U367_9HYPO</name>
<feature type="compositionally biased region" description="Low complexity" evidence="1">
    <location>
        <begin position="666"/>
        <end position="676"/>
    </location>
</feature>
<protein>
    <submittedName>
        <fullName evidence="2">Uncharacterized protein</fullName>
    </submittedName>
</protein>
<feature type="compositionally biased region" description="Polar residues" evidence="1">
    <location>
        <begin position="519"/>
        <end position="528"/>
    </location>
</feature>
<feature type="compositionally biased region" description="Basic and acidic residues" evidence="1">
    <location>
        <begin position="15"/>
        <end position="44"/>
    </location>
</feature>
<dbReference type="AlphaFoldDB" id="A0A9P7U367"/>
<keyword evidence="3" id="KW-1185">Reference proteome</keyword>
<feature type="compositionally biased region" description="Polar residues" evidence="1">
    <location>
        <begin position="364"/>
        <end position="379"/>
    </location>
</feature>
<evidence type="ECO:0000313" key="2">
    <source>
        <dbReference type="EMBL" id="KAG6300251.1"/>
    </source>
</evidence>
<feature type="region of interest" description="Disordered" evidence="1">
    <location>
        <begin position="666"/>
        <end position="687"/>
    </location>
</feature>
<organism evidence="2 3">
    <name type="scientific">Claviceps aff. purpurea</name>
    <dbReference type="NCBI Taxonomy" id="1967640"/>
    <lineage>
        <taxon>Eukaryota</taxon>
        <taxon>Fungi</taxon>
        <taxon>Dikarya</taxon>
        <taxon>Ascomycota</taxon>
        <taxon>Pezizomycotina</taxon>
        <taxon>Sordariomycetes</taxon>
        <taxon>Hypocreomycetidae</taxon>
        <taxon>Hypocreales</taxon>
        <taxon>Clavicipitaceae</taxon>
        <taxon>Claviceps</taxon>
    </lineage>
</organism>
<feature type="compositionally biased region" description="Low complexity" evidence="1">
    <location>
        <begin position="380"/>
        <end position="403"/>
    </location>
</feature>
<feature type="region of interest" description="Disordered" evidence="1">
    <location>
        <begin position="1"/>
        <end position="76"/>
    </location>
</feature>
<feature type="compositionally biased region" description="Low complexity" evidence="1">
    <location>
        <begin position="414"/>
        <end position="439"/>
    </location>
</feature>
<dbReference type="Proteomes" id="UP000707071">
    <property type="component" value="Unassembled WGS sequence"/>
</dbReference>
<feature type="compositionally biased region" description="Basic residues" evidence="1">
    <location>
        <begin position="471"/>
        <end position="484"/>
    </location>
</feature>
<dbReference type="EMBL" id="SRRH01000071">
    <property type="protein sequence ID" value="KAG6300251.1"/>
    <property type="molecule type" value="Genomic_DNA"/>
</dbReference>
<feature type="compositionally biased region" description="Polar residues" evidence="1">
    <location>
        <begin position="61"/>
        <end position="76"/>
    </location>
</feature>
<comment type="caution">
    <text evidence="2">The sequence shown here is derived from an EMBL/GenBank/DDBJ whole genome shotgun (WGS) entry which is preliminary data.</text>
</comment>